<comment type="caution">
    <text evidence="2">The sequence shown here is derived from an EMBL/GenBank/DDBJ whole genome shotgun (WGS) entry which is preliminary data.</text>
</comment>
<feature type="region of interest" description="Disordered" evidence="1">
    <location>
        <begin position="69"/>
        <end position="110"/>
    </location>
</feature>
<dbReference type="GO" id="GO:0097546">
    <property type="term" value="C:ciliary base"/>
    <property type="evidence" value="ECO:0007669"/>
    <property type="project" value="InterPro"/>
</dbReference>
<dbReference type="PANTHER" id="PTHR31191:SF4">
    <property type="entry name" value="CENTROSOMAL PROTEIN OF 126 KDA"/>
    <property type="match status" value="1"/>
</dbReference>
<reference evidence="2" key="1">
    <citation type="submission" date="2022-08" db="EMBL/GenBank/DDBJ databases">
        <title>Genome sequencing of akame (Lates japonicus).</title>
        <authorList>
            <person name="Hashiguchi Y."/>
            <person name="Takahashi H."/>
        </authorList>
    </citation>
    <scope>NUCLEOTIDE SEQUENCE</scope>
    <source>
        <strain evidence="2">Kochi</strain>
    </source>
</reference>
<keyword evidence="3" id="KW-1185">Reference proteome</keyword>
<evidence type="ECO:0000256" key="1">
    <source>
        <dbReference type="SAM" id="MobiDB-lite"/>
    </source>
</evidence>
<dbReference type="GO" id="GO:0007052">
    <property type="term" value="P:mitotic spindle organization"/>
    <property type="evidence" value="ECO:0007669"/>
    <property type="project" value="InterPro"/>
</dbReference>
<protein>
    <submittedName>
        <fullName evidence="2">Centrosomal protein of 126 kDa</fullName>
    </submittedName>
</protein>
<evidence type="ECO:0000313" key="2">
    <source>
        <dbReference type="EMBL" id="GLD53545.1"/>
    </source>
</evidence>
<feature type="compositionally biased region" description="Polar residues" evidence="1">
    <location>
        <begin position="101"/>
        <end position="110"/>
    </location>
</feature>
<dbReference type="GO" id="GO:0031122">
    <property type="term" value="P:cytoplasmic microtubule organization"/>
    <property type="evidence" value="ECO:0007669"/>
    <property type="project" value="InterPro"/>
</dbReference>
<sequence length="243" mass="27105">MLEFKSAYPRSEQAEVKVPRSTRTVAQRSLGGALPEWRRVLFLMVRKGTVIDLNQSAREEVKIRLPKRQALESGRAGRKPCVEQSRQTPGSGNRRLPQPSQPTKQSTEPVRMFSSTYGMAFTDEGLESAAQLHLAEVHTKGPLEERDIIAAMKTAQTQSAGAAQQRSQQQGLTNISLEEQKILLSLDRLNHQLHCVQEHIGSNTGNRVLTLIDAPSTKETKATNHHKNRASSANNCARYQKKF</sequence>
<dbReference type="AlphaFoldDB" id="A0AAD3MG54"/>
<dbReference type="GO" id="GO:0005813">
    <property type="term" value="C:centrosome"/>
    <property type="evidence" value="ECO:0007669"/>
    <property type="project" value="InterPro"/>
</dbReference>
<gene>
    <name evidence="2" type="ORF">AKAME5_000628200</name>
</gene>
<feature type="region of interest" description="Disordered" evidence="1">
    <location>
        <begin position="218"/>
        <end position="243"/>
    </location>
</feature>
<dbReference type="GO" id="GO:0030496">
    <property type="term" value="C:midbody"/>
    <property type="evidence" value="ECO:0007669"/>
    <property type="project" value="TreeGrafter"/>
</dbReference>
<proteinExistence type="predicted"/>
<dbReference type="GO" id="GO:1905515">
    <property type="term" value="P:non-motile cilium assembly"/>
    <property type="evidence" value="ECO:0007669"/>
    <property type="project" value="InterPro"/>
</dbReference>
<organism evidence="2 3">
    <name type="scientific">Lates japonicus</name>
    <name type="common">Japanese lates</name>
    <dbReference type="NCBI Taxonomy" id="270547"/>
    <lineage>
        <taxon>Eukaryota</taxon>
        <taxon>Metazoa</taxon>
        <taxon>Chordata</taxon>
        <taxon>Craniata</taxon>
        <taxon>Vertebrata</taxon>
        <taxon>Euteleostomi</taxon>
        <taxon>Actinopterygii</taxon>
        <taxon>Neopterygii</taxon>
        <taxon>Teleostei</taxon>
        <taxon>Neoteleostei</taxon>
        <taxon>Acanthomorphata</taxon>
        <taxon>Carangaria</taxon>
        <taxon>Carangaria incertae sedis</taxon>
        <taxon>Centropomidae</taxon>
        <taxon>Lates</taxon>
    </lineage>
</organism>
<feature type="region of interest" description="Disordered" evidence="1">
    <location>
        <begin position="1"/>
        <end position="27"/>
    </location>
</feature>
<name>A0AAD3MG54_LATJO</name>
<evidence type="ECO:0000313" key="3">
    <source>
        <dbReference type="Proteomes" id="UP001279410"/>
    </source>
</evidence>
<accession>A0AAD3MG54</accession>
<dbReference type="Proteomes" id="UP001279410">
    <property type="component" value="Unassembled WGS sequence"/>
</dbReference>
<dbReference type="PANTHER" id="PTHR31191">
    <property type="entry name" value="CENTROSOMAL PROTEIN CEP126"/>
    <property type="match status" value="1"/>
</dbReference>
<dbReference type="EMBL" id="BRZM01000017">
    <property type="protein sequence ID" value="GLD53545.1"/>
    <property type="molecule type" value="Genomic_DNA"/>
</dbReference>
<dbReference type="Pfam" id="PF15352">
    <property type="entry name" value="K1377"/>
    <property type="match status" value="1"/>
</dbReference>
<dbReference type="InterPro" id="IPR028257">
    <property type="entry name" value="CEP126"/>
</dbReference>